<comment type="subcellular location">
    <subcellularLocation>
        <location evidence="1">Cell membrane</location>
        <topology evidence="1">Lipid-anchor</topology>
        <topology evidence="1">GPI-anchor</topology>
    </subcellularLocation>
</comment>
<evidence type="ECO:0000313" key="11">
    <source>
        <dbReference type="EMBL" id="CAD7424710.1"/>
    </source>
</evidence>
<evidence type="ECO:0000256" key="8">
    <source>
        <dbReference type="ARBA" id="ARBA00023180"/>
    </source>
</evidence>
<evidence type="ECO:0000256" key="3">
    <source>
        <dbReference type="ARBA" id="ARBA00022475"/>
    </source>
</evidence>
<evidence type="ECO:0000256" key="9">
    <source>
        <dbReference type="ARBA" id="ARBA00023207"/>
    </source>
</evidence>
<dbReference type="InterPro" id="IPR001863">
    <property type="entry name" value="Glypican"/>
</dbReference>
<evidence type="ECO:0000256" key="7">
    <source>
        <dbReference type="ARBA" id="ARBA00023136"/>
    </source>
</evidence>
<keyword evidence="3" id="KW-1003">Cell membrane</keyword>
<evidence type="ECO:0000256" key="1">
    <source>
        <dbReference type="ARBA" id="ARBA00004609"/>
    </source>
</evidence>
<dbReference type="GO" id="GO:0009966">
    <property type="term" value="P:regulation of signal transduction"/>
    <property type="evidence" value="ECO:0007669"/>
    <property type="project" value="InterPro"/>
</dbReference>
<keyword evidence="10" id="KW-0449">Lipoprotein</keyword>
<keyword evidence="4" id="KW-0336">GPI-anchor</keyword>
<evidence type="ECO:0000256" key="10">
    <source>
        <dbReference type="ARBA" id="ARBA00023288"/>
    </source>
</evidence>
<dbReference type="AlphaFoldDB" id="A0A7R9HJI7"/>
<evidence type="ECO:0000256" key="6">
    <source>
        <dbReference type="ARBA" id="ARBA00022974"/>
    </source>
</evidence>
<keyword evidence="6" id="KW-0654">Proteoglycan</keyword>
<dbReference type="GO" id="GO:0005886">
    <property type="term" value="C:plasma membrane"/>
    <property type="evidence" value="ECO:0007669"/>
    <property type="project" value="UniProtKB-SubCell"/>
</dbReference>
<comment type="similarity">
    <text evidence="2">Belongs to the glypican family.</text>
</comment>
<proteinExistence type="inferred from homology"/>
<gene>
    <name evidence="11" type="ORF">TMSB3V08_LOCUS1641</name>
</gene>
<name>A0A7R9HJI7_9NEOP</name>
<reference evidence="11" key="1">
    <citation type="submission" date="2020-11" db="EMBL/GenBank/DDBJ databases">
        <authorList>
            <person name="Tran Van P."/>
        </authorList>
    </citation>
    <scope>NUCLEOTIDE SEQUENCE</scope>
</reference>
<organism evidence="11">
    <name type="scientific">Timema monikensis</name>
    <dbReference type="NCBI Taxonomy" id="170555"/>
    <lineage>
        <taxon>Eukaryota</taxon>
        <taxon>Metazoa</taxon>
        <taxon>Ecdysozoa</taxon>
        <taxon>Arthropoda</taxon>
        <taxon>Hexapoda</taxon>
        <taxon>Insecta</taxon>
        <taxon>Pterygota</taxon>
        <taxon>Neoptera</taxon>
        <taxon>Polyneoptera</taxon>
        <taxon>Phasmatodea</taxon>
        <taxon>Timematodea</taxon>
        <taxon>Timematoidea</taxon>
        <taxon>Timematidae</taxon>
        <taxon>Timema</taxon>
    </lineage>
</organism>
<keyword evidence="8" id="KW-0325">Glycoprotein</keyword>
<keyword evidence="9" id="KW-0357">Heparan sulfate</keyword>
<evidence type="ECO:0000256" key="5">
    <source>
        <dbReference type="ARBA" id="ARBA00022729"/>
    </source>
</evidence>
<accession>A0A7R9HJI7</accession>
<dbReference type="EMBL" id="OB792828">
    <property type="protein sequence ID" value="CAD7424710.1"/>
    <property type="molecule type" value="Genomic_DNA"/>
</dbReference>
<dbReference type="Pfam" id="PF01153">
    <property type="entry name" value="Glypican"/>
    <property type="match status" value="1"/>
</dbReference>
<sequence>MRNYRGDGSDDMRLLVVIVKHRWGLVSGYKLLYARIAESRVHLQVCPQELTCCTEEMEHQLSSQSRQEYDKVVKETLGKMGSLLRTRAHKFDAGRPLDVRVGKTRRRENVSSVEPFLHLVKEKFCIETLHNSLLYLRPNRAESAQLNTLIEIHRTQAARNTRGIEFLAVGQRRLLVRLHHSASCEQMYGNTTRYRADGSERAFKEQGMVIVIRNILYVFGRAWLDFRCNGFTELSVLACDKRLN</sequence>
<evidence type="ECO:0000256" key="2">
    <source>
        <dbReference type="ARBA" id="ARBA00010260"/>
    </source>
</evidence>
<dbReference type="GO" id="GO:0098552">
    <property type="term" value="C:side of membrane"/>
    <property type="evidence" value="ECO:0007669"/>
    <property type="project" value="UniProtKB-KW"/>
</dbReference>
<keyword evidence="5" id="KW-0732">Signal</keyword>
<protein>
    <submittedName>
        <fullName evidence="11">Uncharacterized protein</fullName>
    </submittedName>
</protein>
<keyword evidence="7" id="KW-0472">Membrane</keyword>
<evidence type="ECO:0000256" key="4">
    <source>
        <dbReference type="ARBA" id="ARBA00022622"/>
    </source>
</evidence>